<dbReference type="AlphaFoldDB" id="M7X4L9"/>
<sequence length="39" mass="4865">MIFGFLKNQSLKYTFYLRIGIPWKKNHSTKLWLRVIFYL</sequence>
<dbReference type="Proteomes" id="UP000010953">
    <property type="component" value="Unassembled WGS sequence"/>
</dbReference>
<reference evidence="1" key="1">
    <citation type="submission" date="2013-01" db="EMBL/GenBank/DDBJ databases">
        <title>Genome assembly of Mariniradius saccharolyticus AK6.</title>
        <authorList>
            <person name="Vaidya B."/>
            <person name="Khatri I."/>
            <person name="Tanuku N.R.S."/>
            <person name="Subramanian S."/>
            <person name="Pinnaka A."/>
        </authorList>
    </citation>
    <scope>NUCLEOTIDE SEQUENCE [LARGE SCALE GENOMIC DNA]</scope>
    <source>
        <strain evidence="1">AK6</strain>
    </source>
</reference>
<evidence type="ECO:0000313" key="1">
    <source>
        <dbReference type="EMBL" id="EMS32370.1"/>
    </source>
</evidence>
<dbReference type="InParanoid" id="M7X4L9"/>
<proteinExistence type="predicted"/>
<keyword evidence="2" id="KW-1185">Reference proteome</keyword>
<dbReference type="EMBL" id="AMZY02000013">
    <property type="protein sequence ID" value="EMS32370.1"/>
    <property type="molecule type" value="Genomic_DNA"/>
</dbReference>
<name>M7X4L9_9BACT</name>
<protein>
    <submittedName>
        <fullName evidence="1">Uncharacterized protein</fullName>
    </submittedName>
</protein>
<comment type="caution">
    <text evidence="1">The sequence shown here is derived from an EMBL/GenBank/DDBJ whole genome shotgun (WGS) entry which is preliminary data.</text>
</comment>
<organism evidence="1 2">
    <name type="scientific">Mariniradius saccharolyticus AK6</name>
    <dbReference type="NCBI Taxonomy" id="1239962"/>
    <lineage>
        <taxon>Bacteria</taxon>
        <taxon>Pseudomonadati</taxon>
        <taxon>Bacteroidota</taxon>
        <taxon>Cytophagia</taxon>
        <taxon>Cytophagales</taxon>
        <taxon>Cyclobacteriaceae</taxon>
        <taxon>Mariniradius</taxon>
    </lineage>
</organism>
<gene>
    <name evidence="1" type="ORF">C943_01097</name>
</gene>
<accession>M7X4L9</accession>
<evidence type="ECO:0000313" key="2">
    <source>
        <dbReference type="Proteomes" id="UP000010953"/>
    </source>
</evidence>